<name>A0AAD3D3F9_9STRA</name>
<gene>
    <name evidence="8" type="ORF">CTEN210_12471</name>
</gene>
<keyword evidence="9" id="KW-1185">Reference proteome</keyword>
<dbReference type="GO" id="GO:0046964">
    <property type="term" value="F:3'-phosphoadenosine 5'-phosphosulfate transmembrane transporter activity"/>
    <property type="evidence" value="ECO:0007669"/>
    <property type="project" value="TreeGrafter"/>
</dbReference>
<dbReference type="AlphaFoldDB" id="A0AAD3D3F9"/>
<comment type="subcellular location">
    <subcellularLocation>
        <location evidence="1">Membrane</location>
        <topology evidence="1">Multi-pass membrane protein</topology>
    </subcellularLocation>
</comment>
<feature type="transmembrane region" description="Helical" evidence="7">
    <location>
        <begin position="202"/>
        <end position="222"/>
    </location>
</feature>
<feature type="region of interest" description="Disordered" evidence="6">
    <location>
        <begin position="1"/>
        <end position="74"/>
    </location>
</feature>
<feature type="compositionally biased region" description="Polar residues" evidence="6">
    <location>
        <begin position="17"/>
        <end position="58"/>
    </location>
</feature>
<keyword evidence="2" id="KW-0813">Transport</keyword>
<dbReference type="GO" id="GO:0000139">
    <property type="term" value="C:Golgi membrane"/>
    <property type="evidence" value="ECO:0007669"/>
    <property type="project" value="TreeGrafter"/>
</dbReference>
<dbReference type="PANTHER" id="PTHR10778">
    <property type="entry name" value="SOLUTE CARRIER FAMILY 35 MEMBER B"/>
    <property type="match status" value="1"/>
</dbReference>
<reference evidence="8 9" key="1">
    <citation type="journal article" date="2021" name="Sci. Rep.">
        <title>The genome of the diatom Chaetoceros tenuissimus carries an ancient integrated fragment of an extant virus.</title>
        <authorList>
            <person name="Hongo Y."/>
            <person name="Kimura K."/>
            <person name="Takaki Y."/>
            <person name="Yoshida Y."/>
            <person name="Baba S."/>
            <person name="Kobayashi G."/>
            <person name="Nagasaki K."/>
            <person name="Hano T."/>
            <person name="Tomaru Y."/>
        </authorList>
    </citation>
    <scope>NUCLEOTIDE SEQUENCE [LARGE SCALE GENOMIC DNA]</scope>
    <source>
        <strain evidence="8 9">NIES-3715</strain>
    </source>
</reference>
<evidence type="ECO:0000313" key="8">
    <source>
        <dbReference type="EMBL" id="GFH55995.1"/>
    </source>
</evidence>
<keyword evidence="4 7" id="KW-1133">Transmembrane helix</keyword>
<keyword evidence="5 7" id="KW-0472">Membrane</keyword>
<evidence type="ECO:0000313" key="9">
    <source>
        <dbReference type="Proteomes" id="UP001054902"/>
    </source>
</evidence>
<feature type="compositionally biased region" description="Low complexity" evidence="6">
    <location>
        <begin position="59"/>
        <end position="71"/>
    </location>
</feature>
<evidence type="ECO:0000256" key="2">
    <source>
        <dbReference type="ARBA" id="ARBA00022448"/>
    </source>
</evidence>
<evidence type="ECO:0000256" key="4">
    <source>
        <dbReference type="ARBA" id="ARBA00022989"/>
    </source>
</evidence>
<sequence length="536" mass="59779">MTSRRDIERLKRILSDGDQTTKPTSDSATQNRAPLQQHPSEVKSSTVPSHSFDMTQKESSPQQPTSSSFTSKNNSIKRTSSSIYMASSIEAISIAGSLVDTDAALFAFEYEMLDEVDALCDDQGYANSVSIRNKDEYIEDGRMNKSHHIREESQELILFGIDFSHLPSNMQLMIAAFGVLFFNMLYGYLQELIQIEIAGRCFAFFLGSCQFLGYAFWSWVLAKLRARRIRLRDSRQYNGDQYIQVSGKEYTSLPTTAPVDSTSSSTSKAGRAPLLTYLGLSIIRAIDLGLTNLSMKYLNYPAKTLIKSSRVVFTMMMGLVIGRKKYKKSDYIMVAMLVTGLALFLHADMNTNAVFHPIGVFMLATSLTLDGTVSNWSELIMKKHNMGQDDFQMKLYSFSFMLMLIATFQEGELKSGIDFFFLSDGTYDEYISNGKGEGQYTWSASDKTIAVFLFSTLGIFGGSCAAAITKRFGALTMSITTTTRKAATIFLSFAMFPNACSPEHIIGVLVFVSGLFMKGLKNHIRIPSFLLKKRIG</sequence>
<keyword evidence="3 7" id="KW-0812">Transmembrane</keyword>
<dbReference type="Pfam" id="PF08449">
    <property type="entry name" value="UAA"/>
    <property type="match status" value="1"/>
</dbReference>
<accession>A0AAD3D3F9</accession>
<proteinExistence type="predicted"/>
<dbReference type="EMBL" id="BLLK01000051">
    <property type="protein sequence ID" value="GFH55995.1"/>
    <property type="molecule type" value="Genomic_DNA"/>
</dbReference>
<evidence type="ECO:0000256" key="1">
    <source>
        <dbReference type="ARBA" id="ARBA00004141"/>
    </source>
</evidence>
<dbReference type="Proteomes" id="UP001054902">
    <property type="component" value="Unassembled WGS sequence"/>
</dbReference>
<evidence type="ECO:0000256" key="6">
    <source>
        <dbReference type="SAM" id="MobiDB-lite"/>
    </source>
</evidence>
<feature type="transmembrane region" description="Helical" evidence="7">
    <location>
        <begin position="353"/>
        <end position="373"/>
    </location>
</feature>
<dbReference type="InterPro" id="IPR013657">
    <property type="entry name" value="SCL35B1-4/HUT1"/>
</dbReference>
<dbReference type="GO" id="GO:0005789">
    <property type="term" value="C:endoplasmic reticulum membrane"/>
    <property type="evidence" value="ECO:0007669"/>
    <property type="project" value="TreeGrafter"/>
</dbReference>
<feature type="transmembrane region" description="Helical" evidence="7">
    <location>
        <begin position="172"/>
        <end position="190"/>
    </location>
</feature>
<evidence type="ECO:0000256" key="3">
    <source>
        <dbReference type="ARBA" id="ARBA00022692"/>
    </source>
</evidence>
<feature type="transmembrane region" description="Helical" evidence="7">
    <location>
        <begin position="329"/>
        <end position="347"/>
    </location>
</feature>
<feature type="transmembrane region" description="Helical" evidence="7">
    <location>
        <begin position="489"/>
        <end position="512"/>
    </location>
</feature>
<protein>
    <submittedName>
        <fullName evidence="8">Solute carrier family 35 (Adenosine 3'-phospho 5'-phosphosulfate transporter), member B3</fullName>
    </submittedName>
</protein>
<feature type="transmembrane region" description="Helical" evidence="7">
    <location>
        <begin position="449"/>
        <end position="468"/>
    </location>
</feature>
<feature type="compositionally biased region" description="Basic and acidic residues" evidence="6">
    <location>
        <begin position="1"/>
        <end position="15"/>
    </location>
</feature>
<evidence type="ECO:0000256" key="7">
    <source>
        <dbReference type="SAM" id="Phobius"/>
    </source>
</evidence>
<organism evidence="8 9">
    <name type="scientific">Chaetoceros tenuissimus</name>
    <dbReference type="NCBI Taxonomy" id="426638"/>
    <lineage>
        <taxon>Eukaryota</taxon>
        <taxon>Sar</taxon>
        <taxon>Stramenopiles</taxon>
        <taxon>Ochrophyta</taxon>
        <taxon>Bacillariophyta</taxon>
        <taxon>Coscinodiscophyceae</taxon>
        <taxon>Chaetocerotophycidae</taxon>
        <taxon>Chaetocerotales</taxon>
        <taxon>Chaetocerotaceae</taxon>
        <taxon>Chaetoceros</taxon>
    </lineage>
</organism>
<dbReference type="PANTHER" id="PTHR10778:SF8">
    <property type="entry name" value="ADENOSINE 3'-PHOSPHO 5'-PHOSPHOSULFATE TRANSPORTER 2"/>
    <property type="match status" value="1"/>
</dbReference>
<evidence type="ECO:0000256" key="5">
    <source>
        <dbReference type="ARBA" id="ARBA00023136"/>
    </source>
</evidence>
<comment type="caution">
    <text evidence="8">The sequence shown here is derived from an EMBL/GenBank/DDBJ whole genome shotgun (WGS) entry which is preliminary data.</text>
</comment>
<feature type="transmembrane region" description="Helical" evidence="7">
    <location>
        <begin position="393"/>
        <end position="409"/>
    </location>
</feature>